<name>A0ABS6XIN8_9SPHN</name>
<organism evidence="2 3">
    <name type="scientific">Stakelama flava</name>
    <dbReference type="NCBI Taxonomy" id="2860338"/>
    <lineage>
        <taxon>Bacteria</taxon>
        <taxon>Pseudomonadati</taxon>
        <taxon>Pseudomonadota</taxon>
        <taxon>Alphaproteobacteria</taxon>
        <taxon>Sphingomonadales</taxon>
        <taxon>Sphingomonadaceae</taxon>
        <taxon>Stakelama</taxon>
    </lineage>
</organism>
<feature type="compositionally biased region" description="Basic residues" evidence="1">
    <location>
        <begin position="65"/>
        <end position="77"/>
    </location>
</feature>
<comment type="caution">
    <text evidence="2">The sequence shown here is derived from an EMBL/GenBank/DDBJ whole genome shotgun (WGS) entry which is preliminary data.</text>
</comment>
<evidence type="ECO:0000313" key="2">
    <source>
        <dbReference type="EMBL" id="MBW4330050.1"/>
    </source>
</evidence>
<evidence type="ECO:0000256" key="1">
    <source>
        <dbReference type="SAM" id="MobiDB-lite"/>
    </source>
</evidence>
<feature type="compositionally biased region" description="Basic and acidic residues" evidence="1">
    <location>
        <begin position="119"/>
        <end position="148"/>
    </location>
</feature>
<reference evidence="2 3" key="1">
    <citation type="submission" date="2021-07" db="EMBL/GenBank/DDBJ databases">
        <title>Stakelama flava sp. nov., a novel endophytic bacterium isolated from branch of Kandelia candel.</title>
        <authorList>
            <person name="Tuo L."/>
        </authorList>
    </citation>
    <scope>NUCLEOTIDE SEQUENCE [LARGE SCALE GENOMIC DNA]</scope>
    <source>
        <strain evidence="2 3">CBK3Z-3</strain>
    </source>
</reference>
<proteinExistence type="predicted"/>
<dbReference type="RefSeq" id="WP_219237168.1">
    <property type="nucleotide sequence ID" value="NZ_JAHWZX010000003.1"/>
</dbReference>
<keyword evidence="3" id="KW-1185">Reference proteome</keyword>
<evidence type="ECO:0000313" key="3">
    <source>
        <dbReference type="Proteomes" id="UP001197214"/>
    </source>
</evidence>
<evidence type="ECO:0008006" key="4">
    <source>
        <dbReference type="Google" id="ProtNLM"/>
    </source>
</evidence>
<dbReference type="Proteomes" id="UP001197214">
    <property type="component" value="Unassembled WGS sequence"/>
</dbReference>
<gene>
    <name evidence="2" type="ORF">KY084_04075</name>
</gene>
<protein>
    <recommendedName>
        <fullName evidence="4">DUF1376 domain-containing protein</fullName>
    </recommendedName>
</protein>
<feature type="region of interest" description="Disordered" evidence="1">
    <location>
        <begin position="96"/>
        <end position="148"/>
    </location>
</feature>
<dbReference type="EMBL" id="JAHWZX010000003">
    <property type="protein sequence ID" value="MBW4330050.1"/>
    <property type="molecule type" value="Genomic_DNA"/>
</dbReference>
<feature type="region of interest" description="Disordered" evidence="1">
    <location>
        <begin position="60"/>
        <end position="83"/>
    </location>
</feature>
<sequence length="148" mass="17468">MTEDEFKAAAPAHLEQCDERDIEQWAREQPDAEWFAAAHVRWLHAREAFPGMTWEEFGQLEAKRSRQGQRGRPKRSVTTRAAEPLWKAAKDADRIKDWWRDNHTDTPRSRPPLHPHQIAAERHGVSRQVLDEQMKRSNERRMDRKAAQ</sequence>
<feature type="compositionally biased region" description="Basic and acidic residues" evidence="1">
    <location>
        <begin position="96"/>
        <end position="108"/>
    </location>
</feature>
<accession>A0ABS6XIN8</accession>